<reference evidence="1 2" key="1">
    <citation type="submission" date="2018-03" db="EMBL/GenBank/DDBJ databases">
        <title>Genomic Encyclopedia of Archaeal and Bacterial Type Strains, Phase II (KMG-II): from individual species to whole genera.</title>
        <authorList>
            <person name="Goeker M."/>
        </authorList>
    </citation>
    <scope>NUCLEOTIDE SEQUENCE [LARGE SCALE GENOMIC DNA]</scope>
    <source>
        <strain evidence="1 2">DSM 44720</strain>
    </source>
</reference>
<gene>
    <name evidence="1" type="ORF">CLV43_102715</name>
</gene>
<proteinExistence type="predicted"/>
<dbReference type="InterPro" id="IPR027635">
    <property type="entry name" value="Lantibiotic2_lead_pep_dom"/>
</dbReference>
<evidence type="ECO:0000313" key="1">
    <source>
        <dbReference type="EMBL" id="PRY45150.1"/>
    </source>
</evidence>
<dbReference type="RefSeq" id="WP_106186683.1">
    <property type="nucleotide sequence ID" value="NZ_PVTF01000002.1"/>
</dbReference>
<dbReference type="GO" id="GO:0042742">
    <property type="term" value="P:defense response to bacterium"/>
    <property type="evidence" value="ECO:0007669"/>
    <property type="project" value="InterPro"/>
</dbReference>
<dbReference type="EMBL" id="PVTF01000002">
    <property type="protein sequence ID" value="PRY45150.1"/>
    <property type="molecule type" value="Genomic_DNA"/>
</dbReference>
<evidence type="ECO:0000313" key="2">
    <source>
        <dbReference type="Proteomes" id="UP000239494"/>
    </source>
</evidence>
<accession>A0A2T0THK5</accession>
<dbReference type="AlphaFoldDB" id="A0A2T0THK5"/>
<sequence>MTAPTIDVAETVRLWKDPDARWKLAPDSCPPHPAGEMALTPAGPTGAGALCASGVTAADTWTLSTFTPPSVSGPCLGYGSFADDRY</sequence>
<comment type="caution">
    <text evidence="1">The sequence shown here is derived from an EMBL/GenBank/DDBJ whole genome shotgun (WGS) entry which is preliminary data.</text>
</comment>
<dbReference type="NCBIfam" id="TIGR03898">
    <property type="entry name" value="lanti_MRSA_kill"/>
    <property type="match status" value="1"/>
</dbReference>
<dbReference type="Proteomes" id="UP000239494">
    <property type="component" value="Unassembled WGS sequence"/>
</dbReference>
<keyword evidence="2" id="KW-1185">Reference proteome</keyword>
<protein>
    <submittedName>
        <fullName evidence="1">Mersacidin/lichenicidin family type 2 lantibiotic</fullName>
    </submittedName>
</protein>
<organism evidence="1 2">
    <name type="scientific">Umezawaea tangerina</name>
    <dbReference type="NCBI Taxonomy" id="84725"/>
    <lineage>
        <taxon>Bacteria</taxon>
        <taxon>Bacillati</taxon>
        <taxon>Actinomycetota</taxon>
        <taxon>Actinomycetes</taxon>
        <taxon>Pseudonocardiales</taxon>
        <taxon>Pseudonocardiaceae</taxon>
        <taxon>Umezawaea</taxon>
    </lineage>
</organism>
<name>A0A2T0THK5_9PSEU</name>